<dbReference type="GO" id="GO:0030288">
    <property type="term" value="C:outer membrane-bounded periplasmic space"/>
    <property type="evidence" value="ECO:0007669"/>
    <property type="project" value="TreeGrafter"/>
</dbReference>
<dbReference type="GO" id="GO:0030246">
    <property type="term" value="F:carbohydrate binding"/>
    <property type="evidence" value="ECO:0007669"/>
    <property type="project" value="TreeGrafter"/>
</dbReference>
<name>A0A7G8TA96_9FIRM</name>
<evidence type="ECO:0000259" key="4">
    <source>
        <dbReference type="Pfam" id="PF13407"/>
    </source>
</evidence>
<dbReference type="SUPFAM" id="SSF53822">
    <property type="entry name" value="Periplasmic binding protein-like I"/>
    <property type="match status" value="1"/>
</dbReference>
<protein>
    <recommendedName>
        <fullName evidence="4">Periplasmic binding protein domain-containing protein</fullName>
    </recommendedName>
</protein>
<dbReference type="Pfam" id="PF13407">
    <property type="entry name" value="Peripla_BP_4"/>
    <property type="match status" value="1"/>
</dbReference>
<dbReference type="PROSITE" id="PS51257">
    <property type="entry name" value="PROKAR_LIPOPROTEIN"/>
    <property type="match status" value="1"/>
</dbReference>
<dbReference type="KEGG" id="cfem:HCR03_18170"/>
<feature type="domain" description="Periplasmic binding protein" evidence="4">
    <location>
        <begin position="57"/>
        <end position="308"/>
    </location>
</feature>
<dbReference type="Proteomes" id="UP000515909">
    <property type="component" value="Chromosome"/>
</dbReference>
<evidence type="ECO:0000313" key="5">
    <source>
        <dbReference type="EMBL" id="QNK40537.1"/>
    </source>
</evidence>
<organism evidence="5 6">
    <name type="scientific">Caproicibacter fermentans</name>
    <dbReference type="NCBI Taxonomy" id="2576756"/>
    <lineage>
        <taxon>Bacteria</taxon>
        <taxon>Bacillati</taxon>
        <taxon>Bacillota</taxon>
        <taxon>Clostridia</taxon>
        <taxon>Eubacteriales</taxon>
        <taxon>Acutalibacteraceae</taxon>
        <taxon>Caproicibacter</taxon>
    </lineage>
</organism>
<gene>
    <name evidence="5" type="ORF">HCR03_18170</name>
</gene>
<dbReference type="Gene3D" id="3.40.50.2300">
    <property type="match status" value="2"/>
</dbReference>
<dbReference type="RefSeq" id="WP_187035789.1">
    <property type="nucleotide sequence ID" value="NZ_CP060286.1"/>
</dbReference>
<dbReference type="AlphaFoldDB" id="A0A7G8TA96"/>
<dbReference type="InterPro" id="IPR025997">
    <property type="entry name" value="SBP_2_dom"/>
</dbReference>
<feature type="signal peptide" evidence="3">
    <location>
        <begin position="1"/>
        <end position="27"/>
    </location>
</feature>
<evidence type="ECO:0000256" key="1">
    <source>
        <dbReference type="ARBA" id="ARBA00004196"/>
    </source>
</evidence>
<dbReference type="PANTHER" id="PTHR30036">
    <property type="entry name" value="D-XYLOSE-BINDING PERIPLASMIC PROTEIN"/>
    <property type="match status" value="1"/>
</dbReference>
<reference evidence="5 6" key="1">
    <citation type="submission" date="2020-08" db="EMBL/GenBank/DDBJ databases">
        <title>The isolate Caproiciproducens sp. 7D4C2 produces n-caproate at mildly acidic conditions from hexoses: genome and rBOX comparison with related strains and chain-elongating bacteria.</title>
        <authorList>
            <person name="Esquivel-Elizondo S."/>
            <person name="Bagci C."/>
            <person name="Temovska M."/>
            <person name="Jeon B.S."/>
            <person name="Bessarab I."/>
            <person name="Williams R.B.H."/>
            <person name="Huson D.H."/>
            <person name="Angenent L.T."/>
        </authorList>
    </citation>
    <scope>NUCLEOTIDE SEQUENCE [LARGE SCALE GENOMIC DNA]</scope>
    <source>
        <strain evidence="5 6">7D4C2</strain>
    </source>
</reference>
<sequence>MKMKKLTAYLLAAITIFTLTFSMTGCSSNNGSADSTAGSSSASNQKPVKIGVILYNYTDIQGKEIKSYASYLEQNFNVKFEYATVGQSEDQHISGLENLLNKGVDAVISGYDTALDNSIKMCEERGVYYGVALGDIQSSYKGNSKYFVGGLKQFNGDPEKFGETYAEIANQKGLKHIGVISFPAFTFVDGTKIADGFKKKMSQLDPSAEVYDMETFMYTPDLAKAAVTNVFTKHSNVDSILGLGSGMDMIYPAIKDSTKPSTKILSLGYNDSTMTAIKGGSVVAAGTNNYSQIVANMFAQLYDRVNGKSYSDWSLNGTVSYPIVTNEQEVTDFQNYVIPADKSKGSVTADELKKVMKTFNSNATWKDLNILTNRSLAEIKAARKAL</sequence>
<dbReference type="EMBL" id="CP060286">
    <property type="protein sequence ID" value="QNK40537.1"/>
    <property type="molecule type" value="Genomic_DNA"/>
</dbReference>
<dbReference type="InterPro" id="IPR050555">
    <property type="entry name" value="Bact_Solute-Bind_Prot2"/>
</dbReference>
<dbReference type="PANTHER" id="PTHR30036:SF7">
    <property type="entry name" value="ABC TRANSPORTER PERIPLASMIC-BINDING PROTEIN YPHF"/>
    <property type="match status" value="1"/>
</dbReference>
<evidence type="ECO:0000313" key="6">
    <source>
        <dbReference type="Proteomes" id="UP000515909"/>
    </source>
</evidence>
<proteinExistence type="inferred from homology"/>
<comment type="subcellular location">
    <subcellularLocation>
        <location evidence="1">Cell envelope</location>
    </subcellularLocation>
</comment>
<evidence type="ECO:0000256" key="2">
    <source>
        <dbReference type="ARBA" id="ARBA00007639"/>
    </source>
</evidence>
<feature type="chain" id="PRO_5039101730" description="Periplasmic binding protein domain-containing protein" evidence="3">
    <location>
        <begin position="28"/>
        <end position="386"/>
    </location>
</feature>
<comment type="similarity">
    <text evidence="2">Belongs to the bacterial solute-binding protein 2 family.</text>
</comment>
<dbReference type="InterPro" id="IPR028082">
    <property type="entry name" value="Peripla_BP_I"/>
</dbReference>
<accession>A0A7G8TA96</accession>
<keyword evidence="3" id="KW-0732">Signal</keyword>
<evidence type="ECO:0000256" key="3">
    <source>
        <dbReference type="SAM" id="SignalP"/>
    </source>
</evidence>